<dbReference type="InterPro" id="IPR008279">
    <property type="entry name" value="PEP-util_enz_mobile_dom"/>
</dbReference>
<protein>
    <recommendedName>
        <fullName evidence="6">Phosphoenolpyruvate synthase</fullName>
        <ecNumber evidence="5">2.7.9.2</ecNumber>
    </recommendedName>
    <alternativeName>
        <fullName evidence="13">Pyruvate, water dikinase</fullName>
    </alternativeName>
</protein>
<dbReference type="EC" id="2.7.9.2" evidence="5"/>
<dbReference type="SUPFAM" id="SSF51621">
    <property type="entry name" value="Phosphoenolpyruvate/pyruvate domain"/>
    <property type="match status" value="1"/>
</dbReference>
<dbReference type="Proteomes" id="UP000231472">
    <property type="component" value="Unassembled WGS sequence"/>
</dbReference>
<dbReference type="InterPro" id="IPR023151">
    <property type="entry name" value="PEP_util_CS"/>
</dbReference>
<dbReference type="Gene3D" id="3.20.20.60">
    <property type="entry name" value="Phosphoenolpyruvate-binding domains"/>
    <property type="match status" value="1"/>
</dbReference>
<dbReference type="Pfam" id="PF02896">
    <property type="entry name" value="PEP-utilizers_C"/>
    <property type="match status" value="1"/>
</dbReference>
<dbReference type="Pfam" id="PF00391">
    <property type="entry name" value="PEP-utilizers"/>
    <property type="match status" value="1"/>
</dbReference>
<dbReference type="PROSITE" id="PS00742">
    <property type="entry name" value="PEP_ENZYMES_2"/>
    <property type="match status" value="1"/>
</dbReference>
<evidence type="ECO:0000256" key="4">
    <source>
        <dbReference type="ARBA" id="ARBA00007837"/>
    </source>
</evidence>
<evidence type="ECO:0000256" key="5">
    <source>
        <dbReference type="ARBA" id="ARBA00011996"/>
    </source>
</evidence>
<comment type="pathway">
    <text evidence="3">Carbohydrate biosynthesis; gluconeogenesis.</text>
</comment>
<evidence type="ECO:0000256" key="8">
    <source>
        <dbReference type="ARBA" id="ARBA00022723"/>
    </source>
</evidence>
<evidence type="ECO:0000259" key="15">
    <source>
        <dbReference type="Pfam" id="PF00391"/>
    </source>
</evidence>
<keyword evidence="10" id="KW-0418">Kinase</keyword>
<gene>
    <name evidence="18" type="ORF">COT32_02870</name>
</gene>
<evidence type="ECO:0000256" key="9">
    <source>
        <dbReference type="ARBA" id="ARBA00022741"/>
    </source>
</evidence>
<dbReference type="SUPFAM" id="SSF56059">
    <property type="entry name" value="Glutathione synthetase ATP-binding domain-like"/>
    <property type="match status" value="1"/>
</dbReference>
<dbReference type="InterPro" id="IPR036637">
    <property type="entry name" value="Phosphohistidine_dom_sf"/>
</dbReference>
<feature type="domain" description="PEP-utilising enzyme C-terminal" evidence="17">
    <location>
        <begin position="361"/>
        <end position="663"/>
    </location>
</feature>
<feature type="non-terminal residue" evidence="18">
    <location>
        <position position="1"/>
    </location>
</feature>
<comment type="cofactor">
    <cofactor evidence="1">
        <name>Mg(2+)</name>
        <dbReference type="ChEBI" id="CHEBI:18420"/>
    </cofactor>
</comment>
<keyword evidence="7 18" id="KW-0808">Transferase</keyword>
<evidence type="ECO:0000256" key="10">
    <source>
        <dbReference type="ARBA" id="ARBA00022777"/>
    </source>
</evidence>
<dbReference type="SUPFAM" id="SSF52009">
    <property type="entry name" value="Phosphohistidine domain"/>
    <property type="match status" value="1"/>
</dbReference>
<dbReference type="GO" id="GO:0005524">
    <property type="term" value="F:ATP binding"/>
    <property type="evidence" value="ECO:0007669"/>
    <property type="project" value="UniProtKB-KW"/>
</dbReference>
<dbReference type="NCBIfam" id="TIGR01418">
    <property type="entry name" value="PEP_synth"/>
    <property type="match status" value="1"/>
</dbReference>
<comment type="caution">
    <text evidence="18">The sequence shown here is derived from an EMBL/GenBank/DDBJ whole genome shotgun (WGS) entry which is preliminary data.</text>
</comment>
<dbReference type="Pfam" id="PF01326">
    <property type="entry name" value="PPDK_N"/>
    <property type="match status" value="1"/>
</dbReference>
<comment type="similarity">
    <text evidence="4">Belongs to the PEP-utilizing enzyme family.</text>
</comment>
<comment type="catalytic activity">
    <reaction evidence="14">
        <text>pyruvate + ATP + H2O = phosphoenolpyruvate + AMP + phosphate + 2 H(+)</text>
        <dbReference type="Rhea" id="RHEA:11364"/>
        <dbReference type="ChEBI" id="CHEBI:15361"/>
        <dbReference type="ChEBI" id="CHEBI:15377"/>
        <dbReference type="ChEBI" id="CHEBI:15378"/>
        <dbReference type="ChEBI" id="CHEBI:30616"/>
        <dbReference type="ChEBI" id="CHEBI:43474"/>
        <dbReference type="ChEBI" id="CHEBI:58702"/>
        <dbReference type="ChEBI" id="CHEBI:456215"/>
        <dbReference type="EC" id="2.7.9.2"/>
    </reaction>
</comment>
<dbReference type="EMBL" id="PEYC01000060">
    <property type="protein sequence ID" value="PIS39846.1"/>
    <property type="molecule type" value="Genomic_DNA"/>
</dbReference>
<dbReference type="GO" id="GO:0046872">
    <property type="term" value="F:metal ion binding"/>
    <property type="evidence" value="ECO:0007669"/>
    <property type="project" value="UniProtKB-KW"/>
</dbReference>
<dbReference type="InterPro" id="IPR000121">
    <property type="entry name" value="PEP_util_C"/>
</dbReference>
<evidence type="ECO:0000256" key="1">
    <source>
        <dbReference type="ARBA" id="ARBA00001946"/>
    </source>
</evidence>
<dbReference type="Gene3D" id="3.30.1490.20">
    <property type="entry name" value="ATP-grasp fold, A domain"/>
    <property type="match status" value="1"/>
</dbReference>
<dbReference type="GO" id="GO:0008986">
    <property type="term" value="F:pyruvate, water dikinase activity"/>
    <property type="evidence" value="ECO:0007669"/>
    <property type="project" value="UniProtKB-EC"/>
</dbReference>
<evidence type="ECO:0000313" key="19">
    <source>
        <dbReference type="Proteomes" id="UP000231472"/>
    </source>
</evidence>
<dbReference type="GO" id="GO:0006094">
    <property type="term" value="P:gluconeogenesis"/>
    <property type="evidence" value="ECO:0007669"/>
    <property type="project" value="UniProtKB-UniPathway"/>
</dbReference>
<dbReference type="AlphaFoldDB" id="A0A2H0YN51"/>
<keyword evidence="9" id="KW-0547">Nucleotide-binding</keyword>
<evidence type="ECO:0000259" key="17">
    <source>
        <dbReference type="Pfam" id="PF02896"/>
    </source>
</evidence>
<dbReference type="PROSITE" id="PS00370">
    <property type="entry name" value="PEP_ENZYMES_PHOS_SITE"/>
    <property type="match status" value="1"/>
</dbReference>
<evidence type="ECO:0000256" key="2">
    <source>
        <dbReference type="ARBA" id="ARBA00002988"/>
    </source>
</evidence>
<keyword evidence="11" id="KW-0067">ATP-binding</keyword>
<evidence type="ECO:0000256" key="13">
    <source>
        <dbReference type="ARBA" id="ARBA00033470"/>
    </source>
</evidence>
<dbReference type="InterPro" id="IPR040442">
    <property type="entry name" value="Pyrv_kinase-like_dom_sf"/>
</dbReference>
<dbReference type="InterPro" id="IPR006319">
    <property type="entry name" value="PEP_synth"/>
</dbReference>
<evidence type="ECO:0000256" key="6">
    <source>
        <dbReference type="ARBA" id="ARBA00021623"/>
    </source>
</evidence>
<evidence type="ECO:0000256" key="11">
    <source>
        <dbReference type="ARBA" id="ARBA00022840"/>
    </source>
</evidence>
<dbReference type="PANTHER" id="PTHR43030">
    <property type="entry name" value="PHOSPHOENOLPYRUVATE SYNTHASE"/>
    <property type="match status" value="1"/>
</dbReference>
<dbReference type="InterPro" id="IPR018274">
    <property type="entry name" value="PEP_util_AS"/>
</dbReference>
<keyword evidence="12" id="KW-0460">Magnesium</keyword>
<dbReference type="NCBIfam" id="NF005057">
    <property type="entry name" value="PRK06464.1"/>
    <property type="match status" value="1"/>
</dbReference>
<evidence type="ECO:0000313" key="18">
    <source>
        <dbReference type="EMBL" id="PIS39846.1"/>
    </source>
</evidence>
<dbReference type="UniPathway" id="UPA00138"/>
<comment type="function">
    <text evidence="2">Catalyzes the phosphorylation of pyruvate to phosphoenolpyruvate.</text>
</comment>
<organism evidence="18 19">
    <name type="scientific">Candidatus Nealsonbacteria bacterium CG08_land_8_20_14_0_20_36_22</name>
    <dbReference type="NCBI Taxonomy" id="1974704"/>
    <lineage>
        <taxon>Bacteria</taxon>
        <taxon>Candidatus Nealsoniibacteriota</taxon>
    </lineage>
</organism>
<evidence type="ECO:0000256" key="14">
    <source>
        <dbReference type="ARBA" id="ARBA00047700"/>
    </source>
</evidence>
<feature type="domain" description="PEP-utilising enzyme mobile" evidence="15">
    <location>
        <begin position="266"/>
        <end position="337"/>
    </location>
</feature>
<dbReference type="Gene3D" id="3.50.30.10">
    <property type="entry name" value="Phosphohistidine domain"/>
    <property type="match status" value="1"/>
</dbReference>
<keyword evidence="8" id="KW-0479">Metal-binding</keyword>
<dbReference type="Gene3D" id="3.30.470.20">
    <property type="entry name" value="ATP-grasp fold, B domain"/>
    <property type="match status" value="1"/>
</dbReference>
<proteinExistence type="inferred from homology"/>
<evidence type="ECO:0000256" key="7">
    <source>
        <dbReference type="ARBA" id="ARBA00022679"/>
    </source>
</evidence>
<evidence type="ECO:0000256" key="12">
    <source>
        <dbReference type="ARBA" id="ARBA00022842"/>
    </source>
</evidence>
<dbReference type="InterPro" id="IPR002192">
    <property type="entry name" value="PPDK_AMP/ATP-bd"/>
</dbReference>
<evidence type="ECO:0000259" key="16">
    <source>
        <dbReference type="Pfam" id="PF01326"/>
    </source>
</evidence>
<evidence type="ECO:0000256" key="3">
    <source>
        <dbReference type="ARBA" id="ARBA00004742"/>
    </source>
</evidence>
<dbReference type="InterPro" id="IPR015813">
    <property type="entry name" value="Pyrv/PenolPyrv_kinase-like_dom"/>
</dbReference>
<feature type="domain" description="Pyruvate phosphate dikinase AMP/ATP-binding" evidence="16">
    <location>
        <begin position="1"/>
        <end position="218"/>
    </location>
</feature>
<name>A0A2H0YN51_9BACT</name>
<dbReference type="PANTHER" id="PTHR43030:SF1">
    <property type="entry name" value="PHOSPHOENOLPYRUVATE SYNTHASE"/>
    <property type="match status" value="1"/>
</dbReference>
<sequence length="669" mass="74947">RTSGVCEDMPNVSFAGQFETYLNVIGGDELLKAVRKSIISTFTDRAIVYRQENKIPQLKFALSVGVQIMVRSDLASSGVMFSCDTESGFGDVVLINASYGLGENVVKGMVEPDQYYVFETTLKQGFKPILEKRLGKKLIKLIYNKNPKRPTRNIIVSLKDRQKFVLQDEEILSLAKWSVLIEDHYKRAMDIEWAKDGRDNKLYIVQARPETVQSRKNINILEEYAIDKSKIKNQKSKILVTGLSVGSKIGQGRVNRIMDAKDIKKFKKGEVLVTDMTDPDWVPAMKLASAIVTDRGGRTCHAAIVSRELGVPCIVGTGNAARVLKTGDEITVNCSEGEIGKVYQGIISFKIKKTDISKLPKLPIKIMLNLGEPDQAFKMSFIPNDGVGLAREEFIIANKIKIHPLALVNYKKLPKLLKNKIDKATYGYSDKTEFFVEKLAEGIAKIGAAFYPKEVIVRFSDFKTNEYRSLIGGELYEPLEENPMLGWRGASRYYDEKFAPAFLLECRAIKKIREEMGLNNVSVMVPFCRTPEEGEKVLAIMKKTGLVKEKDGLKVYVMCEIPSNAILIEEFLDIFDGVSIGSNDLTQLIMGLDRDNFLISGIANENNSAVKKIIKRVIKICKEKNKYCGICGQAPSDFPDFAEFLVKEGIESMSLNPDTIIKTILNLSR</sequence>
<accession>A0A2H0YN51</accession>
<reference evidence="19" key="1">
    <citation type="submission" date="2017-09" db="EMBL/GenBank/DDBJ databases">
        <title>Depth-based differentiation of microbial function through sediment-hosted aquifers and enrichment of novel symbionts in the deep terrestrial subsurface.</title>
        <authorList>
            <person name="Probst A.J."/>
            <person name="Ladd B."/>
            <person name="Jarett J.K."/>
            <person name="Geller-Mcgrath D.E."/>
            <person name="Sieber C.M.K."/>
            <person name="Emerson J.B."/>
            <person name="Anantharaman K."/>
            <person name="Thomas B.C."/>
            <person name="Malmstrom R."/>
            <person name="Stieglmeier M."/>
            <person name="Klingl A."/>
            <person name="Woyke T."/>
            <person name="Ryan C.M."/>
            <person name="Banfield J.F."/>
        </authorList>
    </citation>
    <scope>NUCLEOTIDE SEQUENCE [LARGE SCALE GENOMIC DNA]</scope>
</reference>
<dbReference type="FunFam" id="3.30.470.20:FF:000017">
    <property type="entry name" value="Phosphoenolpyruvate synthase"/>
    <property type="match status" value="1"/>
</dbReference>
<dbReference type="InterPro" id="IPR013815">
    <property type="entry name" value="ATP_grasp_subdomain_1"/>
</dbReference>
<keyword evidence="18" id="KW-0670">Pyruvate</keyword>